<accession>A0A4Q9W5C1</accession>
<feature type="transmembrane region" description="Helical" evidence="7">
    <location>
        <begin position="20"/>
        <end position="43"/>
    </location>
</feature>
<dbReference type="Proteomes" id="UP000293637">
    <property type="component" value="Unassembled WGS sequence"/>
</dbReference>
<feature type="non-terminal residue" evidence="8">
    <location>
        <position position="152"/>
    </location>
</feature>
<comment type="similarity">
    <text evidence="1">Belongs to the Lgt family.</text>
</comment>
<evidence type="ECO:0000256" key="2">
    <source>
        <dbReference type="ARBA" id="ARBA00022475"/>
    </source>
</evidence>
<dbReference type="PANTHER" id="PTHR30589:SF0">
    <property type="entry name" value="PHOSPHATIDYLGLYCEROL--PROLIPOPROTEIN DIACYLGLYCERYL TRANSFERASE"/>
    <property type="match status" value="1"/>
</dbReference>
<reference evidence="8 9" key="1">
    <citation type="journal article" date="2019" name="Sci. Transl. Med.">
        <title>Quorum sensing between bacterial species on the skin protects against epidermal injury in atopic dermatitis.</title>
        <authorList>
            <person name="Williams M.R."/>
        </authorList>
    </citation>
    <scope>NUCLEOTIDE SEQUENCE [LARGE SCALE GENOMIC DNA]</scope>
    <source>
        <strain evidence="8 9">E7</strain>
    </source>
</reference>
<evidence type="ECO:0000256" key="1">
    <source>
        <dbReference type="ARBA" id="ARBA00007150"/>
    </source>
</evidence>
<dbReference type="Pfam" id="PF01790">
    <property type="entry name" value="LGT"/>
    <property type="match status" value="1"/>
</dbReference>
<evidence type="ECO:0000256" key="4">
    <source>
        <dbReference type="ARBA" id="ARBA00022692"/>
    </source>
</evidence>
<dbReference type="NCBIfam" id="TIGR00544">
    <property type="entry name" value="lgt"/>
    <property type="match status" value="1"/>
</dbReference>
<evidence type="ECO:0000256" key="6">
    <source>
        <dbReference type="ARBA" id="ARBA00023136"/>
    </source>
</evidence>
<dbReference type="RefSeq" id="WP_131512996.1">
    <property type="nucleotide sequence ID" value="NZ_SCHB01000020.1"/>
</dbReference>
<dbReference type="InterPro" id="IPR001640">
    <property type="entry name" value="Lgt"/>
</dbReference>
<dbReference type="PROSITE" id="PS01311">
    <property type="entry name" value="LGT"/>
    <property type="match status" value="1"/>
</dbReference>
<evidence type="ECO:0000256" key="7">
    <source>
        <dbReference type="SAM" id="Phobius"/>
    </source>
</evidence>
<evidence type="ECO:0000313" key="9">
    <source>
        <dbReference type="Proteomes" id="UP000293637"/>
    </source>
</evidence>
<dbReference type="AlphaFoldDB" id="A0A4Q9W5C1"/>
<dbReference type="GO" id="GO:0042158">
    <property type="term" value="P:lipoprotein biosynthetic process"/>
    <property type="evidence" value="ECO:0007669"/>
    <property type="project" value="InterPro"/>
</dbReference>
<protein>
    <submittedName>
        <fullName evidence="8">Prolipoprotein diacylglyceryl transferase</fullName>
    </submittedName>
</protein>
<evidence type="ECO:0000256" key="3">
    <source>
        <dbReference type="ARBA" id="ARBA00022679"/>
    </source>
</evidence>
<sequence length="152" mass="16657">MNITLGYIDPVAFSLGPIQVRWYGIIIACGILLGYFIAQAALKQVGLHKDSLIEIIFYSAIVGFIVARIYFVTFQWPYYMNHLSEIPKIWHGGIAIHGGLIGGLISGIIVCKIKNLHPFQIGDIVAPSIILAQGIGRWGNFMNHEAHGGPVS</sequence>
<evidence type="ECO:0000313" key="8">
    <source>
        <dbReference type="EMBL" id="TBW69939.1"/>
    </source>
</evidence>
<keyword evidence="5 7" id="KW-1133">Transmembrane helix</keyword>
<evidence type="ECO:0000256" key="5">
    <source>
        <dbReference type="ARBA" id="ARBA00022989"/>
    </source>
</evidence>
<feature type="transmembrane region" description="Helical" evidence="7">
    <location>
        <begin position="55"/>
        <end position="77"/>
    </location>
</feature>
<dbReference type="PANTHER" id="PTHR30589">
    <property type="entry name" value="PROLIPOPROTEIN DIACYLGLYCERYL TRANSFERASE"/>
    <property type="match status" value="1"/>
</dbReference>
<name>A0A4Q9W5C1_STALU</name>
<keyword evidence="3 8" id="KW-0808">Transferase</keyword>
<proteinExistence type="inferred from homology"/>
<keyword evidence="8" id="KW-0449">Lipoprotein</keyword>
<keyword evidence="4 7" id="KW-0812">Transmembrane</keyword>
<keyword evidence="2" id="KW-1003">Cell membrane</keyword>
<feature type="transmembrane region" description="Helical" evidence="7">
    <location>
        <begin position="89"/>
        <end position="111"/>
    </location>
</feature>
<dbReference type="GO" id="GO:0005886">
    <property type="term" value="C:plasma membrane"/>
    <property type="evidence" value="ECO:0007669"/>
    <property type="project" value="InterPro"/>
</dbReference>
<comment type="caution">
    <text evidence="8">The sequence shown here is derived from an EMBL/GenBank/DDBJ whole genome shotgun (WGS) entry which is preliminary data.</text>
</comment>
<dbReference type="GO" id="GO:0008961">
    <property type="term" value="F:phosphatidylglycerol-prolipoprotein diacylglyceryl transferase activity"/>
    <property type="evidence" value="ECO:0007669"/>
    <property type="project" value="InterPro"/>
</dbReference>
<organism evidence="8 9">
    <name type="scientific">Staphylococcus lugdunensis</name>
    <dbReference type="NCBI Taxonomy" id="28035"/>
    <lineage>
        <taxon>Bacteria</taxon>
        <taxon>Bacillati</taxon>
        <taxon>Bacillota</taxon>
        <taxon>Bacilli</taxon>
        <taxon>Bacillales</taxon>
        <taxon>Staphylococcaceae</taxon>
        <taxon>Staphylococcus</taxon>
    </lineage>
</organism>
<gene>
    <name evidence="8" type="primary">lgt</name>
    <name evidence="8" type="ORF">EQ812_12375</name>
</gene>
<dbReference type="EMBL" id="SCHB01000020">
    <property type="protein sequence ID" value="TBW69939.1"/>
    <property type="molecule type" value="Genomic_DNA"/>
</dbReference>
<keyword evidence="6 7" id="KW-0472">Membrane</keyword>